<accession>A0A6I6F101</accession>
<dbReference type="EMBL" id="CP034279">
    <property type="protein sequence ID" value="QGV77320.1"/>
    <property type="molecule type" value="Genomic_DNA"/>
</dbReference>
<dbReference type="SMART" id="SM00306">
    <property type="entry name" value="HintN"/>
    <property type="match status" value="1"/>
</dbReference>
<evidence type="ECO:0000259" key="4">
    <source>
        <dbReference type="SMART" id="SM00306"/>
    </source>
</evidence>
<evidence type="ECO:0000256" key="2">
    <source>
        <dbReference type="SAM" id="MobiDB-lite"/>
    </source>
</evidence>
<feature type="signal peptide" evidence="3">
    <location>
        <begin position="1"/>
        <end position="38"/>
    </location>
</feature>
<dbReference type="OrthoDB" id="582519at2"/>
<gene>
    <name evidence="5" type="ORF">EIZ62_02900</name>
</gene>
<dbReference type="Gene3D" id="2.170.16.10">
    <property type="entry name" value="Hedgehog/Intein (Hint) domain"/>
    <property type="match status" value="1"/>
</dbReference>
<dbReference type="CDD" id="cd20745">
    <property type="entry name" value="FIX_RhsA_AHH_HNH-like"/>
    <property type="match status" value="1"/>
</dbReference>
<evidence type="ECO:0000313" key="5">
    <source>
        <dbReference type="EMBL" id="QGV77320.1"/>
    </source>
</evidence>
<protein>
    <recommendedName>
        <fullName evidence="4">Hint domain-containing protein</fullName>
    </recommendedName>
</protein>
<reference evidence="5 6" key="1">
    <citation type="submission" date="2018-12" db="EMBL/GenBank/DDBJ databases">
        <title>Complete genome sequence of Streptomyces ficellus NRRL8067, the producer of ficellomycin, feldamycin and nojirimycin.</title>
        <authorList>
            <person name="Zhang H."/>
            <person name="Yue R."/>
            <person name="Liu Y."/>
            <person name="Li M."/>
            <person name="Mu H."/>
            <person name="Zhang J."/>
        </authorList>
    </citation>
    <scope>NUCLEOTIDE SEQUENCE [LARGE SCALE GENOMIC DNA]</scope>
    <source>
        <strain evidence="5 6">NRRL 8067</strain>
    </source>
</reference>
<keyword evidence="3" id="KW-0732">Signal</keyword>
<dbReference type="PANTHER" id="PTHR23242:SF9">
    <property type="entry name" value="TRANSCRIPTION FACTOR HOXA13"/>
    <property type="match status" value="1"/>
</dbReference>
<evidence type="ECO:0000313" key="6">
    <source>
        <dbReference type="Proteomes" id="UP000422572"/>
    </source>
</evidence>
<dbReference type="PANTHER" id="PTHR23242">
    <property type="entry name" value="TRANSCRIPTION FACTOR HOXA13"/>
    <property type="match status" value="1"/>
</dbReference>
<feature type="coiled-coil region" evidence="1">
    <location>
        <begin position="253"/>
        <end position="326"/>
    </location>
</feature>
<dbReference type="Pfam" id="PF07591">
    <property type="entry name" value="PT-HINT"/>
    <property type="match status" value="1"/>
</dbReference>
<organism evidence="5 6">
    <name type="scientific">Streptomyces ficellus</name>
    <dbReference type="NCBI Taxonomy" id="1977088"/>
    <lineage>
        <taxon>Bacteria</taxon>
        <taxon>Bacillati</taxon>
        <taxon>Actinomycetota</taxon>
        <taxon>Actinomycetes</taxon>
        <taxon>Kitasatosporales</taxon>
        <taxon>Streptomycetaceae</taxon>
        <taxon>Streptomyces</taxon>
    </lineage>
</organism>
<feature type="region of interest" description="Disordered" evidence="2">
    <location>
        <begin position="433"/>
        <end position="490"/>
    </location>
</feature>
<dbReference type="InterPro" id="IPR005506">
    <property type="entry name" value="DUF312_ALF"/>
</dbReference>
<sequence>MSVCQIAGTGPRGRGFQLAGRSARGLLPLALVATLVSAAPVGAADPPASPLSDRAKVLQSWKTEGPAVRAAAQTALIGTDAQVRAFLTDGEKTAQELDLREAALTLVTDAGPEVSAAAAEALEGTSDQLAAFMKDGWKQPLEDDQRVAAARATEAGGVVVREAGDAAMNGGIEDIRAFLNEGQYKRRDEDARLRVAQIEMTGGPATKRAAAAALNAGITEVRDFLAYGQYITRAQDQEHASISDLAKQTADAAAAADKARASAEEQAKKAETAAVLAKKEAAKAAAETLAAKNDADLAEDAARRAAESARRAAAAAKAAISAAQAANAAAQTAIAAASNAATAAQRASKAASDAWSAAASGKVNEKAAADALKAATEAEKIANSLTAMIKTASAARKSLTAALDAIEDMKAAAGSANEAARYRNQAGADASGAKSAAAAAERHAAEAGRASQEAQRHADNAITAATQARDAALSSAAHARKAADAARKANQHAGDAQAAAEAAKVNAGEALKAAQAASAAVTKAQEIQTTTRKGEAEEIATRTALMVNEARDAQEITNTAKKRITKFGQDALKLQADFDTLAAQAAKPDATPAKIAANGRAMAMTALQIRGPWSRAAAEVALTGDDAAVVAYARTGWKQAGEEDEREAVNLLATQSPHEDVRTAATTALTGTPAQVHAFLTAGQYQAAAEANRVEVARIAEAGAAVVKEEAKAALDSPDPKALDTFLTKGQHQARIEDYRIQASGFAEDGTPEVKAAAEAALASPDSTLTTFITSGRHKAMRRDQLNAAHIEQIQSILATAAQTAALAHKSAYDAAAAAERAQGHSDAATGHADTATEYANQAAGHATRAQQAADRASASAKSAAASAATARKAASQATVSARRARDAAISAEASYGAAQGYAASAFQAAEEARQSSVNAGQSATEAYGKYRATVVRYQTERYTAEQQALLEGRAADYDAQMRQEAEQDANSGLNPVILALITGRIPPGMSVKDAIHLSLDLIGLFPVVGEPADAVNCIAYAVEANLAKYGIGSKDAAKDAALSCAAMLPFAGWAAAAAKGVGWAKKFGVDTEKVFEAIGNFFKKKNPCNPKNSFPAGTMVLMGDGSTQPIERIAIGDSVLASDPVTGESGARRVDATIFTPDDLAFTEISLPSASGGGSLTSTSNHPFWSVNARAWTSAGDLKEGDTLRGSDGRSVKIGKVRHWEELRSAYNLTVRGLHTYYVLAGAQPLLVHNSGGESGPAFETSPGKLRKLGDGELSKMVGDAHEFKEEVLREAKVRDKVIAHYDIYLDKKTGYLFLMPKDQKSYIPTLLHKSGEYWKC</sequence>
<keyword evidence="1" id="KW-0175">Coiled coil</keyword>
<evidence type="ECO:0000256" key="3">
    <source>
        <dbReference type="SAM" id="SignalP"/>
    </source>
</evidence>
<feature type="domain" description="Hint" evidence="4">
    <location>
        <begin position="1092"/>
        <end position="1193"/>
    </location>
</feature>
<dbReference type="InterPro" id="IPR036844">
    <property type="entry name" value="Hint_dom_sf"/>
</dbReference>
<dbReference type="Pfam" id="PF03752">
    <property type="entry name" value="ALF"/>
    <property type="match status" value="8"/>
</dbReference>
<name>A0A6I6F101_9ACTN</name>
<dbReference type="SUPFAM" id="SSF51294">
    <property type="entry name" value="Hedgehog/intein (Hint) domain"/>
    <property type="match status" value="1"/>
</dbReference>
<dbReference type="Proteomes" id="UP000422572">
    <property type="component" value="Chromosome"/>
</dbReference>
<feature type="chain" id="PRO_5039728582" description="Hint domain-containing protein" evidence="3">
    <location>
        <begin position="39"/>
        <end position="1322"/>
    </location>
</feature>
<proteinExistence type="predicted"/>
<dbReference type="InterPro" id="IPR003587">
    <property type="entry name" value="Hint_dom_N"/>
</dbReference>
<feature type="compositionally biased region" description="Low complexity" evidence="2">
    <location>
        <begin position="460"/>
        <end position="477"/>
    </location>
</feature>
<dbReference type="KEGG" id="sfic:EIZ62_02900"/>
<dbReference type="CDD" id="cd00081">
    <property type="entry name" value="Hint"/>
    <property type="match status" value="1"/>
</dbReference>
<evidence type="ECO:0000256" key="1">
    <source>
        <dbReference type="SAM" id="Coils"/>
    </source>
</evidence>
<keyword evidence="6" id="KW-1185">Reference proteome</keyword>